<reference evidence="1 2" key="1">
    <citation type="journal article" date="2019" name="Int. J. Syst. Evol. Microbiol.">
        <title>The Global Catalogue of Microorganisms (GCM) 10K type strain sequencing project: providing services to taxonomists for standard genome sequencing and annotation.</title>
        <authorList>
            <consortium name="The Broad Institute Genomics Platform"/>
            <consortium name="The Broad Institute Genome Sequencing Center for Infectious Disease"/>
            <person name="Wu L."/>
            <person name="Ma J."/>
        </authorList>
    </citation>
    <scope>NUCLEOTIDE SEQUENCE [LARGE SCALE GENOMIC DNA]</scope>
    <source>
        <strain evidence="1 2">JCM 15421</strain>
    </source>
</reference>
<proteinExistence type="predicted"/>
<comment type="caution">
    <text evidence="1">The sequence shown here is derived from an EMBL/GenBank/DDBJ whole genome shotgun (WGS) entry which is preliminary data.</text>
</comment>
<sequence>MLSQATPRFLAAIMILIACDAGARNHRDSRARHEFERLHPCPSTGRCAGQCPGYIIDHRIALCVGGSDTPDNLRWQTFDASRAKDAWECRKGWPAKLAECERTGCFVE</sequence>
<evidence type="ECO:0000313" key="2">
    <source>
        <dbReference type="Proteomes" id="UP001501523"/>
    </source>
</evidence>
<gene>
    <name evidence="1" type="ORF">GCM10009105_31920</name>
</gene>
<evidence type="ECO:0008006" key="3">
    <source>
        <dbReference type="Google" id="ProtNLM"/>
    </source>
</evidence>
<dbReference type="CDD" id="cd00085">
    <property type="entry name" value="HNHc"/>
    <property type="match status" value="1"/>
</dbReference>
<dbReference type="EMBL" id="BAAAEU010000024">
    <property type="protein sequence ID" value="GAA0721524.1"/>
    <property type="molecule type" value="Genomic_DNA"/>
</dbReference>
<name>A0ABN1IUB4_9GAMM</name>
<accession>A0ABN1IUB4</accession>
<evidence type="ECO:0000313" key="1">
    <source>
        <dbReference type="EMBL" id="GAA0721524.1"/>
    </source>
</evidence>
<dbReference type="Proteomes" id="UP001501523">
    <property type="component" value="Unassembled WGS sequence"/>
</dbReference>
<keyword evidence="2" id="KW-1185">Reference proteome</keyword>
<dbReference type="InterPro" id="IPR003615">
    <property type="entry name" value="HNH_nuc"/>
</dbReference>
<protein>
    <recommendedName>
        <fullName evidence="3">HNH endonuclease</fullName>
    </recommendedName>
</protein>
<organism evidence="1 2">
    <name type="scientific">Dokdonella soli</name>
    <dbReference type="NCBI Taxonomy" id="529810"/>
    <lineage>
        <taxon>Bacteria</taxon>
        <taxon>Pseudomonadati</taxon>
        <taxon>Pseudomonadota</taxon>
        <taxon>Gammaproteobacteria</taxon>
        <taxon>Lysobacterales</taxon>
        <taxon>Rhodanobacteraceae</taxon>
        <taxon>Dokdonella</taxon>
    </lineage>
</organism>